<reference evidence="8 9" key="1">
    <citation type="submission" date="2015-03" db="EMBL/GenBank/DDBJ databases">
        <authorList>
            <person name="Radwan O."/>
            <person name="Al-Naeli F.A."/>
            <person name="Rendon G.A."/>
            <person name="Fields C."/>
        </authorList>
    </citation>
    <scope>NUCLEOTIDE SEQUENCE [LARGE SCALE GENOMIC DNA]</scope>
    <source>
        <strain evidence="8">CR-DP1</strain>
    </source>
</reference>
<feature type="transmembrane region" description="Helical" evidence="6">
    <location>
        <begin position="210"/>
        <end position="229"/>
    </location>
</feature>
<dbReference type="Proteomes" id="UP000033483">
    <property type="component" value="Unassembled WGS sequence"/>
</dbReference>
<feature type="transmembrane region" description="Helical" evidence="6">
    <location>
        <begin position="153"/>
        <end position="171"/>
    </location>
</feature>
<evidence type="ECO:0000259" key="7">
    <source>
        <dbReference type="PROSITE" id="PS50850"/>
    </source>
</evidence>
<dbReference type="AlphaFoldDB" id="A0A0F4Z9F4"/>
<dbReference type="InterPro" id="IPR020846">
    <property type="entry name" value="MFS_dom"/>
</dbReference>
<feature type="transmembrane region" description="Helical" evidence="6">
    <location>
        <begin position="406"/>
        <end position="428"/>
    </location>
</feature>
<protein>
    <recommendedName>
        <fullName evidence="7">Major facilitator superfamily (MFS) profile domain-containing protein</fullName>
    </recommendedName>
</protein>
<dbReference type="InterPro" id="IPR036259">
    <property type="entry name" value="MFS_trans_sf"/>
</dbReference>
<dbReference type="GO" id="GO:0000329">
    <property type="term" value="C:fungal-type vacuole membrane"/>
    <property type="evidence" value="ECO:0007669"/>
    <property type="project" value="TreeGrafter"/>
</dbReference>
<feature type="transmembrane region" description="Helical" evidence="6">
    <location>
        <begin position="122"/>
        <end position="147"/>
    </location>
</feature>
<evidence type="ECO:0000256" key="5">
    <source>
        <dbReference type="SAM" id="MobiDB-lite"/>
    </source>
</evidence>
<proteinExistence type="predicted"/>
<dbReference type="SUPFAM" id="SSF103473">
    <property type="entry name" value="MFS general substrate transporter"/>
    <property type="match status" value="1"/>
</dbReference>
<keyword evidence="2 6" id="KW-0812">Transmembrane</keyword>
<evidence type="ECO:0000256" key="3">
    <source>
        <dbReference type="ARBA" id="ARBA00022989"/>
    </source>
</evidence>
<dbReference type="PANTHER" id="PTHR23501:SF6">
    <property type="entry name" value="MULTIDRUG TRANSPORTER, PUTATIVE (AFU_ORTHOLOGUE AFUA_3G14560)-RELATED"/>
    <property type="match status" value="1"/>
</dbReference>
<organism evidence="8 9">
    <name type="scientific">Thielaviopsis punctulata</name>
    <dbReference type="NCBI Taxonomy" id="72032"/>
    <lineage>
        <taxon>Eukaryota</taxon>
        <taxon>Fungi</taxon>
        <taxon>Dikarya</taxon>
        <taxon>Ascomycota</taxon>
        <taxon>Pezizomycotina</taxon>
        <taxon>Sordariomycetes</taxon>
        <taxon>Hypocreomycetidae</taxon>
        <taxon>Microascales</taxon>
        <taxon>Ceratocystidaceae</taxon>
        <taxon>Thielaviopsis</taxon>
    </lineage>
</organism>
<evidence type="ECO:0000256" key="6">
    <source>
        <dbReference type="SAM" id="Phobius"/>
    </source>
</evidence>
<feature type="transmembrane region" description="Helical" evidence="6">
    <location>
        <begin position="301"/>
        <end position="322"/>
    </location>
</feature>
<feature type="transmembrane region" description="Helical" evidence="6">
    <location>
        <begin position="277"/>
        <end position="294"/>
    </location>
</feature>
<evidence type="ECO:0000256" key="1">
    <source>
        <dbReference type="ARBA" id="ARBA00004141"/>
    </source>
</evidence>
<keyword evidence="3 6" id="KW-1133">Transmembrane helix</keyword>
<feature type="region of interest" description="Disordered" evidence="5">
    <location>
        <begin position="16"/>
        <end position="44"/>
    </location>
</feature>
<feature type="domain" description="Major facilitator superfamily (MFS) profile" evidence="7">
    <location>
        <begin position="56"/>
        <end position="551"/>
    </location>
</feature>
<evidence type="ECO:0000313" key="9">
    <source>
        <dbReference type="Proteomes" id="UP000033483"/>
    </source>
</evidence>
<dbReference type="OrthoDB" id="4160219at2759"/>
<feature type="transmembrane region" description="Helical" evidence="6">
    <location>
        <begin position="377"/>
        <end position="399"/>
    </location>
</feature>
<keyword evidence="9" id="KW-1185">Reference proteome</keyword>
<dbReference type="PROSITE" id="PS50850">
    <property type="entry name" value="MFS"/>
    <property type="match status" value="1"/>
</dbReference>
<feature type="transmembrane region" description="Helical" evidence="6">
    <location>
        <begin position="178"/>
        <end position="204"/>
    </location>
</feature>
<gene>
    <name evidence="8" type="ORF">TD95_004061</name>
</gene>
<evidence type="ECO:0000256" key="4">
    <source>
        <dbReference type="ARBA" id="ARBA00023136"/>
    </source>
</evidence>
<dbReference type="Gene3D" id="1.20.1250.20">
    <property type="entry name" value="MFS general substrate transporter like domains"/>
    <property type="match status" value="1"/>
</dbReference>
<evidence type="ECO:0000256" key="2">
    <source>
        <dbReference type="ARBA" id="ARBA00022692"/>
    </source>
</evidence>
<sequence>MVRRLGDDEQPLLSDIESSSTLNDADDAPLAVDGDGGDNNDDDVGVPMSRRRVLVIMLSMWALIFLQSSNMSGITMLQSRIAEDLDADEHVTWFAGVYLIALSAVSPLFGRLATIFPPRNMILPVSLTVALGSGLTATAPSLSVFLAGRVVTGLGGAGVMTLSMVFVLALSSKKRRGLFLALANVGFTIGLSFGAVVFGAVVGWAGWRTIFWAQVPVALGGGVVLFASVPPQTKNDKKASAKGTWEKVKTIDYPGAALMCLTISLLLYALAGTVRPLVLTAALVALAGFVAWEYRWATDPVIPLHVLSSRSVLFSCFAQLIFVSARWTLLYYGPIFMLAVKGLSPSSAGSILIPTNFGYGGGGLLIGSLHIRRGGSFWLPSVAAYVLFCVTLVGVAAVAAGGGPQWVFVAAVFANGLATGGGMNYSFAHMLHVSAPSVHFITTSLLGTFRGFGGSFGTAIGGGYFLRLLADKMAREFARLDGGAELSPERRDLITRLAGRPGAVFAGDLTAAETEIARGAYADALARLWMMAAGLGVCAVLLQALCGWNEAGEGDGEQPATVSESEEEEAAAGLLAAEGARED</sequence>
<feature type="region of interest" description="Disordered" evidence="5">
    <location>
        <begin position="553"/>
        <end position="583"/>
    </location>
</feature>
<accession>A0A0F4Z9F4</accession>
<feature type="compositionally biased region" description="Acidic residues" evidence="5">
    <location>
        <begin position="35"/>
        <end position="44"/>
    </location>
</feature>
<dbReference type="PANTHER" id="PTHR23501">
    <property type="entry name" value="MAJOR FACILITATOR SUPERFAMILY"/>
    <property type="match status" value="1"/>
</dbReference>
<dbReference type="Pfam" id="PF07690">
    <property type="entry name" value="MFS_1"/>
    <property type="match status" value="1"/>
</dbReference>
<dbReference type="EMBL" id="LAEV01001927">
    <property type="protein sequence ID" value="KKA26970.1"/>
    <property type="molecule type" value="Genomic_DNA"/>
</dbReference>
<feature type="transmembrane region" description="Helical" evidence="6">
    <location>
        <begin position="250"/>
        <end position="271"/>
    </location>
</feature>
<evidence type="ECO:0000313" key="8">
    <source>
        <dbReference type="EMBL" id="KKA26970.1"/>
    </source>
</evidence>
<feature type="compositionally biased region" description="Low complexity" evidence="5">
    <location>
        <begin position="571"/>
        <end position="583"/>
    </location>
</feature>
<comment type="subcellular location">
    <subcellularLocation>
        <location evidence="1">Membrane</location>
        <topology evidence="1">Multi-pass membrane protein</topology>
    </subcellularLocation>
</comment>
<feature type="transmembrane region" description="Helical" evidence="6">
    <location>
        <begin position="448"/>
        <end position="470"/>
    </location>
</feature>
<comment type="caution">
    <text evidence="8">The sequence shown here is derived from an EMBL/GenBank/DDBJ whole genome shotgun (WGS) entry which is preliminary data.</text>
</comment>
<dbReference type="GO" id="GO:0015174">
    <property type="term" value="F:basic amino acid transmembrane transporter activity"/>
    <property type="evidence" value="ECO:0007669"/>
    <property type="project" value="TreeGrafter"/>
</dbReference>
<dbReference type="InterPro" id="IPR011701">
    <property type="entry name" value="MFS"/>
</dbReference>
<feature type="transmembrane region" description="Helical" evidence="6">
    <location>
        <begin position="91"/>
        <end position="110"/>
    </location>
</feature>
<feature type="transmembrane region" description="Helical" evidence="6">
    <location>
        <begin position="53"/>
        <end position="71"/>
    </location>
</feature>
<keyword evidence="4 6" id="KW-0472">Membrane</keyword>
<name>A0A0F4Z9F4_9PEZI</name>